<name>A0A0D0CL89_9AGAR</name>
<feature type="region of interest" description="Disordered" evidence="1">
    <location>
        <begin position="274"/>
        <end position="295"/>
    </location>
</feature>
<evidence type="ECO:0000313" key="3">
    <source>
        <dbReference type="Proteomes" id="UP000053593"/>
    </source>
</evidence>
<dbReference type="Proteomes" id="UP000053593">
    <property type="component" value="Unassembled WGS sequence"/>
</dbReference>
<feature type="region of interest" description="Disordered" evidence="1">
    <location>
        <begin position="194"/>
        <end position="227"/>
    </location>
</feature>
<feature type="compositionally biased region" description="Basic and acidic residues" evidence="1">
    <location>
        <begin position="204"/>
        <end position="219"/>
    </location>
</feature>
<dbReference type="EMBL" id="KN834780">
    <property type="protein sequence ID" value="KIK59317.1"/>
    <property type="molecule type" value="Genomic_DNA"/>
</dbReference>
<evidence type="ECO:0000256" key="1">
    <source>
        <dbReference type="SAM" id="MobiDB-lite"/>
    </source>
</evidence>
<proteinExistence type="predicted"/>
<evidence type="ECO:0000313" key="2">
    <source>
        <dbReference type="EMBL" id="KIK59317.1"/>
    </source>
</evidence>
<accession>A0A0D0CL89</accession>
<sequence length="295" mass="32962">MVHHPINLFTPLTLGLFAHPNDSGAFPVISPLPIIVAGHSSSYPSYLTSGNLAGQCSPPRRLSKELTGRCLRHAQRTQKMEGMTLLTAKPPNNEKAANYMLDLRRIISNIKNNLHEFNATTSRAIDHSPNSEERDSMRRLQDRCSTRWRFDCQQSTHLFPLPTANSPEQRQRSALTTTIVISLDLRTHPRACFFPSTQATPSELDTRSSECKRQADGERSNSNLIPKRLVMHQRTNVTSSRPRLRLEDYVAFPEYLDLTPFLAPREGFRLGLKAGAASSTDRGGAEDPNSSSGRD</sequence>
<keyword evidence="3" id="KW-1185">Reference proteome</keyword>
<gene>
    <name evidence="2" type="ORF">GYMLUDRAFT_245387</name>
</gene>
<dbReference type="AlphaFoldDB" id="A0A0D0CL89"/>
<protein>
    <submittedName>
        <fullName evidence="2">Uncharacterized protein</fullName>
    </submittedName>
</protein>
<reference evidence="2 3" key="1">
    <citation type="submission" date="2014-04" db="EMBL/GenBank/DDBJ databases">
        <title>Evolutionary Origins and Diversification of the Mycorrhizal Mutualists.</title>
        <authorList>
            <consortium name="DOE Joint Genome Institute"/>
            <consortium name="Mycorrhizal Genomics Consortium"/>
            <person name="Kohler A."/>
            <person name="Kuo A."/>
            <person name="Nagy L.G."/>
            <person name="Floudas D."/>
            <person name="Copeland A."/>
            <person name="Barry K.W."/>
            <person name="Cichocki N."/>
            <person name="Veneault-Fourrey C."/>
            <person name="LaButti K."/>
            <person name="Lindquist E.A."/>
            <person name="Lipzen A."/>
            <person name="Lundell T."/>
            <person name="Morin E."/>
            <person name="Murat C."/>
            <person name="Riley R."/>
            <person name="Ohm R."/>
            <person name="Sun H."/>
            <person name="Tunlid A."/>
            <person name="Henrissat B."/>
            <person name="Grigoriev I.V."/>
            <person name="Hibbett D.S."/>
            <person name="Martin F."/>
        </authorList>
    </citation>
    <scope>NUCLEOTIDE SEQUENCE [LARGE SCALE GENOMIC DNA]</scope>
    <source>
        <strain evidence="2 3">FD-317 M1</strain>
    </source>
</reference>
<dbReference type="HOGENOM" id="CLU_943517_0_0_1"/>
<organism evidence="2 3">
    <name type="scientific">Collybiopsis luxurians FD-317 M1</name>
    <dbReference type="NCBI Taxonomy" id="944289"/>
    <lineage>
        <taxon>Eukaryota</taxon>
        <taxon>Fungi</taxon>
        <taxon>Dikarya</taxon>
        <taxon>Basidiomycota</taxon>
        <taxon>Agaricomycotina</taxon>
        <taxon>Agaricomycetes</taxon>
        <taxon>Agaricomycetidae</taxon>
        <taxon>Agaricales</taxon>
        <taxon>Marasmiineae</taxon>
        <taxon>Omphalotaceae</taxon>
        <taxon>Collybiopsis</taxon>
        <taxon>Collybiopsis luxurians</taxon>
    </lineage>
</organism>